<dbReference type="EMBL" id="JXST01000064">
    <property type="protein sequence ID" value="KIU13802.1"/>
    <property type="molecule type" value="Genomic_DNA"/>
</dbReference>
<organism evidence="1 2">
    <name type="scientific">Mycolicibacterium llatzerense</name>
    <dbReference type="NCBI Taxonomy" id="280871"/>
    <lineage>
        <taxon>Bacteria</taxon>
        <taxon>Bacillati</taxon>
        <taxon>Actinomycetota</taxon>
        <taxon>Actinomycetes</taxon>
        <taxon>Mycobacteriales</taxon>
        <taxon>Mycobacteriaceae</taxon>
        <taxon>Mycolicibacterium</taxon>
    </lineage>
</organism>
<dbReference type="PATRIC" id="fig|280871.6.peg.5785"/>
<proteinExistence type="predicted"/>
<reference evidence="1 2" key="1">
    <citation type="submission" date="2015-01" db="EMBL/GenBank/DDBJ databases">
        <title>Genome sequence of Mycobacterium llatzerense and Mycobacterium immunogenum recovered from brain abscess.</title>
        <authorList>
            <person name="Greninger A.L."/>
            <person name="Langelier C."/>
            <person name="Cunningham G."/>
            <person name="Chiu C.Y."/>
            <person name="Miller S."/>
        </authorList>
    </citation>
    <scope>NUCLEOTIDE SEQUENCE [LARGE SCALE GENOMIC DNA]</scope>
    <source>
        <strain evidence="1 2">CLUC14</strain>
    </source>
</reference>
<keyword evidence="2" id="KW-1185">Reference proteome</keyword>
<dbReference type="STRING" id="280871.TL10_27875"/>
<protein>
    <submittedName>
        <fullName evidence="1">Uncharacterized protein</fullName>
    </submittedName>
</protein>
<comment type="caution">
    <text evidence="1">The sequence shown here is derived from an EMBL/GenBank/DDBJ whole genome shotgun (WGS) entry which is preliminary data.</text>
</comment>
<dbReference type="AlphaFoldDB" id="A0A0D1L619"/>
<sequence>MPDGLMLELGCTPDTALGGSFRVGFRQNLSEFRGALEVERALKFSGLRTRVIVLTAAKEVVKAVAYAAYRLYHGDDRSAPNPSPEQWDRYMAGFWPDLLDMFAAIPAAGEPADNAVLARTLYAVRERTLRWLEELGVRYEVQVYGAESLRSCWWSVAEPI</sequence>
<name>A0A0D1L619_9MYCO</name>
<evidence type="ECO:0000313" key="2">
    <source>
        <dbReference type="Proteomes" id="UP000032221"/>
    </source>
</evidence>
<evidence type="ECO:0000313" key="1">
    <source>
        <dbReference type="EMBL" id="KIU13802.1"/>
    </source>
</evidence>
<dbReference type="Proteomes" id="UP000032221">
    <property type="component" value="Unassembled WGS sequence"/>
</dbReference>
<accession>A0A0D1L619</accession>
<gene>
    <name evidence="1" type="ORF">TL10_27875</name>
</gene>